<accession>S7VT51</accession>
<evidence type="ECO:0000313" key="1">
    <source>
        <dbReference type="EMBL" id="EPR73430.1"/>
    </source>
</evidence>
<dbReference type="EMBL" id="ATMR01000091">
    <property type="protein sequence ID" value="EPR73430.1"/>
    <property type="molecule type" value="Genomic_DNA"/>
</dbReference>
<evidence type="ECO:0000313" key="2">
    <source>
        <dbReference type="Proteomes" id="UP000014962"/>
    </source>
</evidence>
<comment type="caution">
    <text evidence="1">The sequence shown here is derived from an EMBL/GenBank/DDBJ whole genome shotgun (WGS) entry which is preliminary data.</text>
</comment>
<proteinExistence type="predicted"/>
<dbReference type="Proteomes" id="UP000014962">
    <property type="component" value="Unassembled WGS sequence"/>
</dbReference>
<dbReference type="AlphaFoldDB" id="S7VT51"/>
<reference evidence="1 2" key="1">
    <citation type="journal article" date="2013" name="Genome Announc.">
        <title>Draft Genome Sequence of Winogradskyella psychrotolerans RS-3T, Isolated from the Marine Transect of Kongsfjorden, Ny-Alesund, Svalbard, Arctic Ocean.</title>
        <authorList>
            <person name="Kumar Pinnaka A."/>
            <person name="Ara S."/>
            <person name="Singh A."/>
            <person name="Shivaji S."/>
        </authorList>
    </citation>
    <scope>NUCLEOTIDE SEQUENCE [LARGE SCALE GENOMIC DNA]</scope>
    <source>
        <strain evidence="1 2">RS-3</strain>
    </source>
</reference>
<name>S7VT51_9FLAO</name>
<sequence length="174" mass="20061">MLKELVNNEMNLPDLIRAFTEAAMELFPDYYGIKNATAALIGIPNNLDWDGMWDFLADYFRSNHGKEINEYSAKSIKVFSSIRHERFEDGVLTSESEVDRVINITFDNENNILVSIAPSLSPKKAAFKSGSEYKKSYVGFDPDYLFTVSFDDFNEIDSFMLEMPNRKLKIVYYD</sequence>
<keyword evidence="2" id="KW-1185">Reference proteome</keyword>
<organism evidence="1 2">
    <name type="scientific">Winogradskyella psychrotolerans RS-3</name>
    <dbReference type="NCBI Taxonomy" id="641526"/>
    <lineage>
        <taxon>Bacteria</taxon>
        <taxon>Pseudomonadati</taxon>
        <taxon>Bacteroidota</taxon>
        <taxon>Flavobacteriia</taxon>
        <taxon>Flavobacteriales</taxon>
        <taxon>Flavobacteriaceae</taxon>
        <taxon>Winogradskyella</taxon>
    </lineage>
</organism>
<gene>
    <name evidence="1" type="ORF">ADIWIN_1460</name>
</gene>
<dbReference type="STRING" id="641526.ADIWIN_1460"/>
<protein>
    <submittedName>
        <fullName evidence="1">Uncharacterized protein</fullName>
    </submittedName>
</protein>
<dbReference type="eggNOG" id="ENOG50341GV">
    <property type="taxonomic scope" value="Bacteria"/>
</dbReference>